<dbReference type="InterPro" id="IPR002893">
    <property type="entry name" value="Znf_MYND"/>
</dbReference>
<evidence type="ECO:0000256" key="2">
    <source>
        <dbReference type="ARBA" id="ARBA00022771"/>
    </source>
</evidence>
<keyword evidence="2 4" id="KW-0863">Zinc-finger</keyword>
<accession>A0AAD3CWD3</accession>
<dbReference type="EMBL" id="BLLK01000046">
    <property type="protein sequence ID" value="GFH53109.1"/>
    <property type="molecule type" value="Genomic_DNA"/>
</dbReference>
<dbReference type="SUPFAM" id="SSF144232">
    <property type="entry name" value="HIT/MYND zinc finger-like"/>
    <property type="match status" value="1"/>
</dbReference>
<dbReference type="SUPFAM" id="SSF48452">
    <property type="entry name" value="TPR-like"/>
    <property type="match status" value="1"/>
</dbReference>
<name>A0AAD3CWD3_9STRA</name>
<evidence type="ECO:0000256" key="3">
    <source>
        <dbReference type="ARBA" id="ARBA00022833"/>
    </source>
</evidence>
<keyword evidence="1" id="KW-0479">Metal-binding</keyword>
<dbReference type="Proteomes" id="UP001054902">
    <property type="component" value="Unassembled WGS sequence"/>
</dbReference>
<keyword evidence="3" id="KW-0862">Zinc</keyword>
<protein>
    <recommendedName>
        <fullName evidence="6">MYND-type domain-containing protein</fullName>
    </recommendedName>
</protein>
<feature type="transmembrane region" description="Helical" evidence="5">
    <location>
        <begin position="207"/>
        <end position="228"/>
    </location>
</feature>
<dbReference type="Gene3D" id="6.10.140.2220">
    <property type="match status" value="1"/>
</dbReference>
<dbReference type="PROSITE" id="PS50865">
    <property type="entry name" value="ZF_MYND_2"/>
    <property type="match status" value="1"/>
</dbReference>
<reference evidence="7 8" key="1">
    <citation type="journal article" date="2021" name="Sci. Rep.">
        <title>The genome of the diatom Chaetoceros tenuissimus carries an ancient integrated fragment of an extant virus.</title>
        <authorList>
            <person name="Hongo Y."/>
            <person name="Kimura K."/>
            <person name="Takaki Y."/>
            <person name="Yoshida Y."/>
            <person name="Baba S."/>
            <person name="Kobayashi G."/>
            <person name="Nagasaki K."/>
            <person name="Hano T."/>
            <person name="Tomaru Y."/>
        </authorList>
    </citation>
    <scope>NUCLEOTIDE SEQUENCE [LARGE SCALE GENOMIC DNA]</scope>
    <source>
        <strain evidence="7 8">NIES-3715</strain>
    </source>
</reference>
<organism evidence="7 8">
    <name type="scientific">Chaetoceros tenuissimus</name>
    <dbReference type="NCBI Taxonomy" id="426638"/>
    <lineage>
        <taxon>Eukaryota</taxon>
        <taxon>Sar</taxon>
        <taxon>Stramenopiles</taxon>
        <taxon>Ochrophyta</taxon>
        <taxon>Bacillariophyta</taxon>
        <taxon>Coscinodiscophyceae</taxon>
        <taxon>Chaetocerotophycidae</taxon>
        <taxon>Chaetocerotales</taxon>
        <taxon>Chaetocerotaceae</taxon>
        <taxon>Chaetoceros</taxon>
    </lineage>
</organism>
<gene>
    <name evidence="7" type="ORF">CTEN210_09585</name>
</gene>
<evidence type="ECO:0000256" key="5">
    <source>
        <dbReference type="SAM" id="Phobius"/>
    </source>
</evidence>
<keyword evidence="5" id="KW-1133">Transmembrane helix</keyword>
<keyword evidence="8" id="KW-1185">Reference proteome</keyword>
<dbReference type="AlphaFoldDB" id="A0AAD3CWD3"/>
<feature type="domain" description="MYND-type" evidence="6">
    <location>
        <begin position="580"/>
        <end position="620"/>
    </location>
</feature>
<evidence type="ECO:0000313" key="7">
    <source>
        <dbReference type="EMBL" id="GFH53109.1"/>
    </source>
</evidence>
<keyword evidence="5" id="KW-0812">Transmembrane</keyword>
<dbReference type="PROSITE" id="PS01360">
    <property type="entry name" value="ZF_MYND_1"/>
    <property type="match status" value="1"/>
</dbReference>
<dbReference type="GO" id="GO:0008270">
    <property type="term" value="F:zinc ion binding"/>
    <property type="evidence" value="ECO:0007669"/>
    <property type="project" value="UniProtKB-KW"/>
</dbReference>
<evidence type="ECO:0000313" key="8">
    <source>
        <dbReference type="Proteomes" id="UP001054902"/>
    </source>
</evidence>
<evidence type="ECO:0000256" key="1">
    <source>
        <dbReference type="ARBA" id="ARBA00022723"/>
    </source>
</evidence>
<proteinExistence type="predicted"/>
<dbReference type="Gene3D" id="1.25.40.10">
    <property type="entry name" value="Tetratricopeptide repeat domain"/>
    <property type="match status" value="1"/>
</dbReference>
<keyword evidence="5" id="KW-0472">Membrane</keyword>
<evidence type="ECO:0000259" key="6">
    <source>
        <dbReference type="PROSITE" id="PS50865"/>
    </source>
</evidence>
<sequence>MAQISIAHQIYKSYQHCSAPSNLSISTNSKMNVLHTLDFDLAQDGATASEPPLALGNLNGEDSEHMYLFDPNADYESRHGRFKNYYGQYIGDRSSKMPVHKKLKGFSKKGYSKNVMSPVATKLLNRVVNGNFKVSLTIGETRDFFGIMRPVAYFVISTDMELDSDCDPEYTYISKHGEPSRFIMLFSPTFSIIFRTTIISILILNGFIGICSPITIIIIGAIIGYVILSRVHTNESIDKAFKEFSFPTPKKNDVCAYLYIGNSFEMKVCQSPILGHILDSKIQSIAETHAMHLTVRHCGLSIAKLSLHAFTALSNRVLQSWQQLEGPPANSNYSLVLDSMITIIDTTMLIEGKDYVSNSLLLYQLGEVLEACGRYNDAAWIYLDRASRMEKGFGWREEKADAYNAAGIAFKYAGQVSKSEFCYIQAWELAAPGGLEHSQMFRLILENLNRLYVGCGGEKLNRYDFTPYDMKRFDIILETLMDTSGYYRFGDGHITLLNIDKSNLKEHLRSPIMARKFLQNLPTKSPKEFRQALLDCWLDRSLFVIVGKQGTGTGKEHSESMQELVTENFDKVPKYFDAKCEACGKLESETKKLLNCPCLAVRYCSKVCQKAHFKTHKKHCAYKSKKGKK</sequence>
<feature type="transmembrane region" description="Helical" evidence="5">
    <location>
        <begin position="182"/>
        <end position="201"/>
    </location>
</feature>
<evidence type="ECO:0000256" key="4">
    <source>
        <dbReference type="PROSITE-ProRule" id="PRU00134"/>
    </source>
</evidence>
<dbReference type="InterPro" id="IPR011990">
    <property type="entry name" value="TPR-like_helical_dom_sf"/>
</dbReference>
<comment type="caution">
    <text evidence="7">The sequence shown here is derived from an EMBL/GenBank/DDBJ whole genome shotgun (WGS) entry which is preliminary data.</text>
</comment>
<dbReference type="Pfam" id="PF01753">
    <property type="entry name" value="zf-MYND"/>
    <property type="match status" value="1"/>
</dbReference>